<comment type="subcellular location">
    <subcellularLocation>
        <location evidence="1">Cytoplasm</location>
    </subcellularLocation>
</comment>
<proteinExistence type="predicted"/>
<dbReference type="InterPro" id="IPR022409">
    <property type="entry name" value="PKD/Chitinase_dom"/>
</dbReference>
<organism evidence="7 8">
    <name type="scientific">Larkinella insperata</name>
    <dbReference type="NCBI Taxonomy" id="332158"/>
    <lineage>
        <taxon>Bacteria</taxon>
        <taxon>Pseudomonadati</taxon>
        <taxon>Bacteroidota</taxon>
        <taxon>Cytophagia</taxon>
        <taxon>Cytophagales</taxon>
        <taxon>Spirosomataceae</taxon>
        <taxon>Larkinella</taxon>
    </lineage>
</organism>
<dbReference type="Pfam" id="PF15780">
    <property type="entry name" value="ASH"/>
    <property type="match status" value="1"/>
</dbReference>
<dbReference type="InterPro" id="IPR013783">
    <property type="entry name" value="Ig-like_fold"/>
</dbReference>
<accession>A0ABW3QNI7</accession>
<dbReference type="SUPFAM" id="SSF49299">
    <property type="entry name" value="PKD domain"/>
    <property type="match status" value="1"/>
</dbReference>
<protein>
    <submittedName>
        <fullName evidence="7">Ig domain-containing protein</fullName>
    </submittedName>
</protein>
<feature type="domain" description="PKD" evidence="6">
    <location>
        <begin position="1341"/>
        <end position="1409"/>
    </location>
</feature>
<dbReference type="RefSeq" id="WP_379884387.1">
    <property type="nucleotide sequence ID" value="NZ_JBHTLP010000011.1"/>
</dbReference>
<dbReference type="Pfam" id="PF05345">
    <property type="entry name" value="He_PIG"/>
    <property type="match status" value="4"/>
</dbReference>
<dbReference type="InterPro" id="IPR006652">
    <property type="entry name" value="Kelch_1"/>
</dbReference>
<dbReference type="SMART" id="SM00736">
    <property type="entry name" value="CADG"/>
    <property type="match status" value="5"/>
</dbReference>
<keyword evidence="4" id="KW-0677">Repeat</keyword>
<dbReference type="Pfam" id="PF18962">
    <property type="entry name" value="Por_Secre_tail"/>
    <property type="match status" value="1"/>
</dbReference>
<dbReference type="SUPFAM" id="SSF49313">
    <property type="entry name" value="Cadherin-like"/>
    <property type="match status" value="4"/>
</dbReference>
<comment type="caution">
    <text evidence="7">The sequence shown here is derived from an EMBL/GenBank/DDBJ whole genome shotgun (WGS) entry which is preliminary data.</text>
</comment>
<dbReference type="SMART" id="SM00612">
    <property type="entry name" value="Kelch"/>
    <property type="match status" value="5"/>
</dbReference>
<dbReference type="InterPro" id="IPR003343">
    <property type="entry name" value="Big_2"/>
</dbReference>
<evidence type="ECO:0000256" key="5">
    <source>
        <dbReference type="SAM" id="SignalP"/>
    </source>
</evidence>
<feature type="chain" id="PRO_5045929350" evidence="5">
    <location>
        <begin position="20"/>
        <end position="1624"/>
    </location>
</feature>
<dbReference type="InterPro" id="IPR000601">
    <property type="entry name" value="PKD_dom"/>
</dbReference>
<dbReference type="EMBL" id="JBHTLP010000011">
    <property type="protein sequence ID" value="MFD1143510.1"/>
    <property type="molecule type" value="Genomic_DNA"/>
</dbReference>
<dbReference type="PANTHER" id="PTHR46344:SF27">
    <property type="entry name" value="KELCH REPEAT SUPERFAMILY PROTEIN"/>
    <property type="match status" value="1"/>
</dbReference>
<dbReference type="InterPro" id="IPR026444">
    <property type="entry name" value="Secre_tail"/>
</dbReference>
<evidence type="ECO:0000313" key="7">
    <source>
        <dbReference type="EMBL" id="MFD1143510.1"/>
    </source>
</evidence>
<sequence length="1624" mass="170831">MKNYLYLFLVLLVSPLLTSSRTRINDGPGSSGSREPGNATKISAVKVGNLPNAAARVALADCPSPYEEKNGLVVIETENLTLPTGWQKRTTESNYTGSGYITWVNAENFATPGIGVIETTVKITKAGKYTFQWRSKVGLGTAGNEHNDSWLRFPDASDFYAEKNGLIVYPKGTGKSPVAFGAGGDGWFKIFYNAAGLVWAWNSFANDEDGMPVKVEFNAPGVYKLQISARASYHLIDRIVLFHSTITQSAAQLLTNAETTSECATPGNSAPVVTAQIPDQTATVGANWSYTVPANTFTDINDDAMTYSASLNNNAALPSWLSFNGATRTFSGIAPSNTAPITVKVLASDGKGGSASDDFVLSFTNSTTNTIPVLTAIGSQTATINKPLTFTAQATDADAGQSVTYSISGPSGASINPTTGEFSWTPTALGTYNIAIKAADNGSPVLTAQEIVTVSVVPPVSQQSVVSFSLMNATSDQEIKVMANGDRLNLATLPSRNLNIRVNTNPSPVGSVRMVLTGAQGRTQVDNGLPYALFGDTNGDFKNWTPAVGTYTLTATPYVGTAATDTAGRPLTISFTVIDQAPRPPVVANAIPEQHATANLAFTFAFDANAFTDPDGDVLTYSASLSDNTALPEWLSFTSDTRTFNGTPPAGGPESITVKVTANDGQNGTVSSNFVITIAPPIVAGGWQNIIPNTGKPTARFENGYVQVGDKFYLIGGRGIKPVQVYNPITKVWTNAAQTPVDMHHFQAVTLDGLVYVVGALSGSYPQEPTVNQVHIYDPKANKWYLGPDIPVDRRRGTAGVVVYNKKIYIVGGNTKGHNNGYVAWFDEYDPATGIWRTLADAPHARDHFQAVVYENKLYAAAGRRTSANTNQTFTLTVPEVDVYDFTTGQWSTLPNPIPTQRAGTTSVVLDGELVVIGGESNQPAAHGETEALNFGTGIWKKLANMQKGRHATQAIVNNGGIYVAAGSGAQGSNAISEQEVYFKGEPTTPTVTQVTPGSISDDAGSSKVLSAIPVNATRTSIIKLSNTGGNQAIVVTSASFPQGSEFKVNYPVPFVIPAGETVNLPISFSPLSEGFKNATLAIRSSDVDGDINISVLCEATAANKPPVLAEISSKTATLGQALTFTVQATDPDTDQSLTYSVAGAASASIDANTGAFSWTPTTTGTVSLTVTATDNGLPALSDQKVFTVTVPQAVVSFSLMNASNEQEIKEMSNGETINLATLPSRNLNIRINTNVGAVGSVRMVLSGKQSRTQTDNGLPYALFGDVNGNFNNWTPATGSYTLTATPYTASGAAGTAGTPLTLSFTVIDQAPSNTAPVARAGADQTITLPTNSVTLDGSTSSDANGSITAYSWTQQSGPALATLSNNSAATLTASNLVAGTYVFRLTVTDNQNTTASDEVIVTVSQAAAAQQVVSVSLMNADNEQEILTLTDGQVLNLATLVTRSLNIRANTNPSPVGSVRMVLSGKQSRTQTETGFPYALFGDNNGNYNGWTPAVGNYTLTVTPYTGAGATGAAGTPLTVSFSVVDQAAAGRLSVFGNPETAGMSIKTYPNPFTRSFNLQIKGRQEGKLPVVVYDSYGRVVLQLEDVASDQQINLGSEFVPGLYIIQVGKGNQAKRFKLVKGE</sequence>
<evidence type="ECO:0000256" key="2">
    <source>
        <dbReference type="ARBA" id="ARBA00022441"/>
    </source>
</evidence>
<dbReference type="InterPro" id="IPR031549">
    <property type="entry name" value="ASH"/>
</dbReference>
<dbReference type="InterPro" id="IPR056737">
    <property type="entry name" value="Beta-prop_ATRN-MKLN-like"/>
</dbReference>
<dbReference type="SMART" id="SM00635">
    <property type="entry name" value="BID_2"/>
    <property type="match status" value="2"/>
</dbReference>
<dbReference type="Gene3D" id="2.120.10.80">
    <property type="entry name" value="Kelch-type beta propeller"/>
    <property type="match status" value="2"/>
</dbReference>
<evidence type="ECO:0000256" key="1">
    <source>
        <dbReference type="ARBA" id="ARBA00004496"/>
    </source>
</evidence>
<dbReference type="Gene3D" id="2.60.40.10">
    <property type="entry name" value="Immunoglobulins"/>
    <property type="match status" value="6"/>
</dbReference>
<feature type="signal peptide" evidence="5">
    <location>
        <begin position="1"/>
        <end position="19"/>
    </location>
</feature>
<reference evidence="8" key="1">
    <citation type="journal article" date="2019" name="Int. J. Syst. Evol. Microbiol.">
        <title>The Global Catalogue of Microorganisms (GCM) 10K type strain sequencing project: providing services to taxonomists for standard genome sequencing and annotation.</title>
        <authorList>
            <consortium name="The Broad Institute Genomics Platform"/>
            <consortium name="The Broad Institute Genome Sequencing Center for Infectious Disease"/>
            <person name="Wu L."/>
            <person name="Ma J."/>
        </authorList>
    </citation>
    <scope>NUCLEOTIDE SEQUENCE [LARGE SCALE GENOMIC DNA]</scope>
    <source>
        <strain evidence="8">CCUG 55608</strain>
    </source>
</reference>
<dbReference type="InterPro" id="IPR035986">
    <property type="entry name" value="PKD_dom_sf"/>
</dbReference>
<evidence type="ECO:0000256" key="4">
    <source>
        <dbReference type="ARBA" id="ARBA00022737"/>
    </source>
</evidence>
<dbReference type="CDD" id="cd00146">
    <property type="entry name" value="PKD"/>
    <property type="match status" value="1"/>
</dbReference>
<evidence type="ECO:0000259" key="6">
    <source>
        <dbReference type="PROSITE" id="PS50093"/>
    </source>
</evidence>
<dbReference type="InterPro" id="IPR006644">
    <property type="entry name" value="Cadg"/>
</dbReference>
<dbReference type="PANTHER" id="PTHR46344">
    <property type="entry name" value="OS02G0202900 PROTEIN"/>
    <property type="match status" value="1"/>
</dbReference>
<dbReference type="NCBIfam" id="TIGR04183">
    <property type="entry name" value="Por_Secre_tail"/>
    <property type="match status" value="1"/>
</dbReference>
<dbReference type="Pfam" id="PF22352">
    <property type="entry name" value="K319L-like_PKD"/>
    <property type="match status" value="1"/>
</dbReference>
<dbReference type="InterPro" id="IPR015919">
    <property type="entry name" value="Cadherin-like_sf"/>
</dbReference>
<dbReference type="Proteomes" id="UP001597116">
    <property type="component" value="Unassembled WGS sequence"/>
</dbReference>
<dbReference type="CDD" id="cd11304">
    <property type="entry name" value="Cadherin_repeat"/>
    <property type="match status" value="2"/>
</dbReference>
<evidence type="ECO:0000256" key="3">
    <source>
        <dbReference type="ARBA" id="ARBA00022490"/>
    </source>
</evidence>
<dbReference type="SUPFAM" id="SSF117281">
    <property type="entry name" value="Kelch motif"/>
    <property type="match status" value="1"/>
</dbReference>
<gene>
    <name evidence="7" type="ORF">ACFQ4C_20455</name>
</gene>
<dbReference type="PROSITE" id="PS50093">
    <property type="entry name" value="PKD"/>
    <property type="match status" value="1"/>
</dbReference>
<dbReference type="InterPro" id="IPR015915">
    <property type="entry name" value="Kelch-typ_b-propeller"/>
</dbReference>
<name>A0ABW3QNI7_9BACT</name>
<keyword evidence="3" id="KW-0963">Cytoplasm</keyword>
<dbReference type="Pfam" id="PF24981">
    <property type="entry name" value="Beta-prop_ATRN-LZTR1"/>
    <property type="match status" value="1"/>
</dbReference>
<evidence type="ECO:0000313" key="8">
    <source>
        <dbReference type="Proteomes" id="UP001597116"/>
    </source>
</evidence>
<keyword evidence="5" id="KW-0732">Signal</keyword>
<keyword evidence="8" id="KW-1185">Reference proteome</keyword>
<dbReference type="SMART" id="SM00089">
    <property type="entry name" value="PKD"/>
    <property type="match status" value="3"/>
</dbReference>
<keyword evidence="2" id="KW-0880">Kelch repeat</keyword>